<dbReference type="VEuPathDB" id="AmoebaDB:NAEGRDRAFT_52616"/>
<accession>D2VVM3</accession>
<dbReference type="InParanoid" id="D2VVM3"/>
<protein>
    <submittedName>
        <fullName evidence="1">Predicted protein</fullName>
    </submittedName>
</protein>
<evidence type="ECO:0000313" key="1">
    <source>
        <dbReference type="EMBL" id="EFC39066.1"/>
    </source>
</evidence>
<proteinExistence type="predicted"/>
<keyword evidence="2" id="KW-1185">Reference proteome</keyword>
<sequence length="614" mass="72382">MISNKTIQSVDEVVVENESPLSCSQLENCGFVVVMYLMRTKDMNIIVANGEGPFPSLPPPSETTSLSYGQVDKEQQKGLWYFLFGNSRDNSKKPEKKHALFVRDLRLDECHGVESRRVEMRRLYSKFEIVLQIVRGVEYVLLPRNWYDISCWRERLGNDIFGLSLRNRKFPVFETSIRYGNAYLTDYGTKFGIPEIEQNVIFNYSKCTNEQRVKMVEKVYEIDFKNVEIHPLYFIFAFTEFGKSLRYFKLLKKFGKSPSPYLETILSSNSLKFISKYDLDIIRHFKFWLHVPINVWYFETTDFSDSIKVGEYDSTPIRRIDWLKERLLSDDLQTPFEIEHSDGIDISFGKAGDEIVQRMNLAVIEKCYYKQEYLSCRLVELDDGNSHANQDVYPIFWREDTFVIHSENLQLLCENLLNIVSMIVKNWDLTVEEDVPFLDYDLVDMRYLYRIELSLKQSKIISSKLSQHLDSFNLTPKQLESANCVVKTITSQIRNVEMMAMSLLQLSNQYEKDLFVKIPHRFQAIIMLSEWIDHCLDFTHSIQGYFLQYFNFPNQIDKYFSDIVIEKLIMKQIKTQDIYEMAKYLSIMSTAIQHDLFLYHAGWIIDAFSAWIEK</sequence>
<evidence type="ECO:0000313" key="2">
    <source>
        <dbReference type="Proteomes" id="UP000006671"/>
    </source>
</evidence>
<reference evidence="1 2" key="1">
    <citation type="journal article" date="2010" name="Cell">
        <title>The genome of Naegleria gruberi illuminates early eukaryotic versatility.</title>
        <authorList>
            <person name="Fritz-Laylin L.K."/>
            <person name="Prochnik S.E."/>
            <person name="Ginger M.L."/>
            <person name="Dacks J.B."/>
            <person name="Carpenter M.L."/>
            <person name="Field M.C."/>
            <person name="Kuo A."/>
            <person name="Paredez A."/>
            <person name="Chapman J."/>
            <person name="Pham J."/>
            <person name="Shu S."/>
            <person name="Neupane R."/>
            <person name="Cipriano M."/>
            <person name="Mancuso J."/>
            <person name="Tu H."/>
            <person name="Salamov A."/>
            <person name="Lindquist E."/>
            <person name="Shapiro H."/>
            <person name="Lucas S."/>
            <person name="Grigoriev I.V."/>
            <person name="Cande W.Z."/>
            <person name="Fulton C."/>
            <person name="Rokhsar D.S."/>
            <person name="Dawson S.C."/>
        </authorList>
    </citation>
    <scope>NUCLEOTIDE SEQUENCE [LARGE SCALE GENOMIC DNA]</scope>
    <source>
        <strain evidence="1 2">NEG-M</strain>
    </source>
</reference>
<dbReference type="AlphaFoldDB" id="D2VVM3"/>
<organism evidence="2">
    <name type="scientific">Naegleria gruberi</name>
    <name type="common">Amoeba</name>
    <dbReference type="NCBI Taxonomy" id="5762"/>
    <lineage>
        <taxon>Eukaryota</taxon>
        <taxon>Discoba</taxon>
        <taxon>Heterolobosea</taxon>
        <taxon>Tetramitia</taxon>
        <taxon>Eutetramitia</taxon>
        <taxon>Vahlkampfiidae</taxon>
        <taxon>Naegleria</taxon>
    </lineage>
</organism>
<gene>
    <name evidence="1" type="ORF">NAEGRDRAFT_52616</name>
</gene>
<dbReference type="EMBL" id="GG738902">
    <property type="protein sequence ID" value="EFC39066.1"/>
    <property type="molecule type" value="Genomic_DNA"/>
</dbReference>
<dbReference type="KEGG" id="ngr:NAEGRDRAFT_52616"/>
<name>D2VVM3_NAEGR</name>
<dbReference type="GeneID" id="8854035"/>
<dbReference type="Proteomes" id="UP000006671">
    <property type="component" value="Unassembled WGS sequence"/>
</dbReference>
<dbReference type="RefSeq" id="XP_002671810.1">
    <property type="nucleotide sequence ID" value="XM_002671764.1"/>
</dbReference>